<name>A0A085JAI7_9GAMM</name>
<feature type="domain" description="ImpA N-terminal" evidence="1">
    <location>
        <begin position="19"/>
        <end position="143"/>
    </location>
</feature>
<dbReference type="InterPro" id="IPR017740">
    <property type="entry name" value="TssA-like"/>
</dbReference>
<comment type="caution">
    <text evidence="2">The sequence shown here is derived from an EMBL/GenBank/DDBJ whole genome shotgun (WGS) entry which is preliminary data.</text>
</comment>
<dbReference type="PANTHER" id="PTHR37951:SF1">
    <property type="entry name" value="TYPE VI SECRETION SYSTEM COMPONENT TSSA1"/>
    <property type="match status" value="1"/>
</dbReference>
<accession>A0A085JAI7</accession>
<dbReference type="RefSeq" id="WP_051170719.1">
    <property type="nucleotide sequence ID" value="NZ_ATMJ01000013.1"/>
</dbReference>
<evidence type="ECO:0000259" key="1">
    <source>
        <dbReference type="Pfam" id="PF06812"/>
    </source>
</evidence>
<evidence type="ECO:0000313" key="2">
    <source>
        <dbReference type="EMBL" id="KFD17483.1"/>
    </source>
</evidence>
<dbReference type="Proteomes" id="UP000028602">
    <property type="component" value="Unassembled WGS sequence"/>
</dbReference>
<protein>
    <submittedName>
        <fullName evidence="2">ImpA family protein</fullName>
    </submittedName>
</protein>
<dbReference type="EMBL" id="JMPR01000047">
    <property type="protein sequence ID" value="KFD17483.1"/>
    <property type="molecule type" value="Genomic_DNA"/>
</dbReference>
<dbReference type="PANTHER" id="PTHR37951">
    <property type="entry name" value="CYTOPLASMIC PROTEIN-RELATED"/>
    <property type="match status" value="1"/>
</dbReference>
<proteinExistence type="predicted"/>
<dbReference type="Pfam" id="PF06812">
    <property type="entry name" value="ImpA_N"/>
    <property type="match status" value="1"/>
</dbReference>
<dbReference type="InterPro" id="IPR010657">
    <property type="entry name" value="ImpA_N"/>
</dbReference>
<dbReference type="eggNOG" id="COG3515">
    <property type="taxonomic scope" value="Bacteria"/>
</dbReference>
<dbReference type="AlphaFoldDB" id="A0A085JAI7"/>
<organism evidence="2 3">
    <name type="scientific">Tatumella ptyseos ATCC 33301</name>
    <dbReference type="NCBI Taxonomy" id="1005995"/>
    <lineage>
        <taxon>Bacteria</taxon>
        <taxon>Pseudomonadati</taxon>
        <taxon>Pseudomonadota</taxon>
        <taxon>Gammaproteobacteria</taxon>
        <taxon>Enterobacterales</taxon>
        <taxon>Erwiniaceae</taxon>
        <taxon>Tatumella</taxon>
    </lineage>
</organism>
<gene>
    <name evidence="2" type="ORF">GTPT_3088</name>
</gene>
<keyword evidence="3" id="KW-1185">Reference proteome</keyword>
<dbReference type="OrthoDB" id="1522895at2"/>
<sequence length="345" mass="38013">MQQTIVQDTAPENDDASLLTEISADAPCGISIDDDPQFLLLLAGLQPKADAQYGDFYEPAESVNWAETAASARRLLCRSKDIRLFIILMRCRIRLTGAAALENGLSLLLTLLKKWPEPLHPQLFDEEEFTPQLRANAFGELNDSHGILADIRQLRLPKTAEGQISVRDVEKACRYQPADAALLAQRIPLLRQQWACSEDTTYRDLSQAHQTAEQLVSLIREDLGEEAPDLTGLLSLLKLFSPVPPLRSSVQPVAECPPTDVPAATNLPGNAEPSSAPLLVPALPFISDRQSACARLEEVRLWLRDAEPGSPVIPLLAYAERSIGRNFAELVAMYPPEILLLLKDN</sequence>
<reference evidence="2 3" key="1">
    <citation type="submission" date="2014-05" db="EMBL/GenBank/DDBJ databases">
        <title>ATOL: Assembling a taxonomically balanced genome-scale reconstruction of the evolutionary history of the Enterobacteriaceae.</title>
        <authorList>
            <person name="Plunkett G.III."/>
            <person name="Neeno-Eckwall E.C."/>
            <person name="Glasner J.D."/>
            <person name="Perna N.T."/>
        </authorList>
    </citation>
    <scope>NUCLEOTIDE SEQUENCE [LARGE SCALE GENOMIC DNA]</scope>
    <source>
        <strain evidence="2 3">ATCC 33301</strain>
    </source>
</reference>
<evidence type="ECO:0000313" key="3">
    <source>
        <dbReference type="Proteomes" id="UP000028602"/>
    </source>
</evidence>